<protein>
    <recommendedName>
        <fullName evidence="8">Tetratricopeptide repeat-containing protein</fullName>
    </recommendedName>
</protein>
<keyword evidence="4" id="KW-0175">Coiled coil</keyword>
<evidence type="ECO:0000256" key="3">
    <source>
        <dbReference type="PROSITE-ProRule" id="PRU00339"/>
    </source>
</evidence>
<feature type="signal peptide" evidence="5">
    <location>
        <begin position="1"/>
        <end position="19"/>
    </location>
</feature>
<evidence type="ECO:0000256" key="2">
    <source>
        <dbReference type="ARBA" id="ARBA00022803"/>
    </source>
</evidence>
<dbReference type="SMART" id="SM00028">
    <property type="entry name" value="TPR"/>
    <property type="match status" value="2"/>
</dbReference>
<feature type="coiled-coil region" evidence="4">
    <location>
        <begin position="287"/>
        <end position="355"/>
    </location>
</feature>
<dbReference type="InterPro" id="IPR019734">
    <property type="entry name" value="TPR_rpt"/>
</dbReference>
<dbReference type="Pfam" id="PF13181">
    <property type="entry name" value="TPR_8"/>
    <property type="match status" value="2"/>
</dbReference>
<evidence type="ECO:0000256" key="5">
    <source>
        <dbReference type="SAM" id="SignalP"/>
    </source>
</evidence>
<keyword evidence="2 3" id="KW-0802">TPR repeat</keyword>
<dbReference type="InterPro" id="IPR051012">
    <property type="entry name" value="CellSynth/LPSAsmb/PSIAsmb"/>
</dbReference>
<dbReference type="PROSITE" id="PS50005">
    <property type="entry name" value="TPR"/>
    <property type="match status" value="1"/>
</dbReference>
<evidence type="ECO:0000313" key="7">
    <source>
        <dbReference type="Proteomes" id="UP001500936"/>
    </source>
</evidence>
<evidence type="ECO:0008006" key="8">
    <source>
        <dbReference type="Google" id="ProtNLM"/>
    </source>
</evidence>
<dbReference type="PANTHER" id="PTHR45586">
    <property type="entry name" value="TPR REPEAT-CONTAINING PROTEIN PA4667"/>
    <property type="match status" value="1"/>
</dbReference>
<organism evidence="6 7">
    <name type="scientific">Nibrella viscosa</name>
    <dbReference type="NCBI Taxonomy" id="1084524"/>
    <lineage>
        <taxon>Bacteria</taxon>
        <taxon>Pseudomonadati</taxon>
        <taxon>Bacteroidota</taxon>
        <taxon>Cytophagia</taxon>
        <taxon>Cytophagales</taxon>
        <taxon>Spirosomataceae</taxon>
        <taxon>Nibrella</taxon>
    </lineage>
</organism>
<comment type="caution">
    <text evidence="6">The sequence shown here is derived from an EMBL/GenBank/DDBJ whole genome shotgun (WGS) entry which is preliminary data.</text>
</comment>
<keyword evidence="1" id="KW-0677">Repeat</keyword>
<feature type="chain" id="PRO_5046887411" description="Tetratricopeptide repeat-containing protein" evidence="5">
    <location>
        <begin position="20"/>
        <end position="478"/>
    </location>
</feature>
<name>A0ABP8KM92_9BACT</name>
<feature type="repeat" description="TPR" evidence="3">
    <location>
        <begin position="181"/>
        <end position="214"/>
    </location>
</feature>
<evidence type="ECO:0000256" key="4">
    <source>
        <dbReference type="SAM" id="Coils"/>
    </source>
</evidence>
<dbReference type="Proteomes" id="UP001500936">
    <property type="component" value="Unassembled WGS sequence"/>
</dbReference>
<reference evidence="7" key="1">
    <citation type="journal article" date="2019" name="Int. J. Syst. Evol. Microbiol.">
        <title>The Global Catalogue of Microorganisms (GCM) 10K type strain sequencing project: providing services to taxonomists for standard genome sequencing and annotation.</title>
        <authorList>
            <consortium name="The Broad Institute Genomics Platform"/>
            <consortium name="The Broad Institute Genome Sequencing Center for Infectious Disease"/>
            <person name="Wu L."/>
            <person name="Ma J."/>
        </authorList>
    </citation>
    <scope>NUCLEOTIDE SEQUENCE [LARGE SCALE GENOMIC DNA]</scope>
    <source>
        <strain evidence="7">JCM 17925</strain>
    </source>
</reference>
<dbReference type="SUPFAM" id="SSF48452">
    <property type="entry name" value="TPR-like"/>
    <property type="match status" value="2"/>
</dbReference>
<proteinExistence type="predicted"/>
<sequence length="478" mass="53249">MKKLSLFLLASVFSAGVYAQGLDAALEQSVAKDKEKSDKAITDAKASAKASTWMDRAKTYENIAVQYVKLDSNAAMVAYDAYKKVIELDKDKKGAPGKLAKEAETAMKGQGMYNAFMQTGAAKYQGKNFTEAAKLMAMAGEVMPKDTTAALYAGIAAQQAENPTVAKEQFERYMTVGGKDPSVIYTLANIYRQEKNVDKAIATLEKGLEILPNNKDLSAERVNIMLAAGRMNDAIASMKQLVEREPNNAQNLLNLGILYDNSANETERELQKLSDSVKKGPDLSKQLATQKDALAAMQGEVTRLNARAKREPKNADVKRQLTQVNQMITDKRNEIAQLEKDIQEQQSKATQSVDNPEQKIADLTKRQQEYRTAAKEYYTRALQVDPNNYDANFNMGALYFNEAVALNRQLSNMDMKEYQAKGKEVEGRACGRFKQALPYLEKAKSIKDTEEDLNENLNSLRDILKQFEEKKVVCVDSK</sequence>
<keyword evidence="7" id="KW-1185">Reference proteome</keyword>
<accession>A0ABP8KM92</accession>
<evidence type="ECO:0000256" key="1">
    <source>
        <dbReference type="ARBA" id="ARBA00022737"/>
    </source>
</evidence>
<evidence type="ECO:0000313" key="6">
    <source>
        <dbReference type="EMBL" id="GAA4409831.1"/>
    </source>
</evidence>
<gene>
    <name evidence="6" type="ORF">GCM10023187_33660</name>
</gene>
<feature type="coiled-coil region" evidence="4">
    <location>
        <begin position="440"/>
        <end position="470"/>
    </location>
</feature>
<keyword evidence="5" id="KW-0732">Signal</keyword>
<dbReference type="EMBL" id="BAABHB010000006">
    <property type="protein sequence ID" value="GAA4409831.1"/>
    <property type="molecule type" value="Genomic_DNA"/>
</dbReference>
<dbReference type="PANTHER" id="PTHR45586:SF1">
    <property type="entry name" value="LIPOPOLYSACCHARIDE ASSEMBLY PROTEIN B"/>
    <property type="match status" value="1"/>
</dbReference>
<dbReference type="RefSeq" id="WP_345269015.1">
    <property type="nucleotide sequence ID" value="NZ_BAABHB010000006.1"/>
</dbReference>
<dbReference type="Gene3D" id="1.25.40.10">
    <property type="entry name" value="Tetratricopeptide repeat domain"/>
    <property type="match status" value="3"/>
</dbReference>
<dbReference type="InterPro" id="IPR011990">
    <property type="entry name" value="TPR-like_helical_dom_sf"/>
</dbReference>